<evidence type="ECO:0000256" key="5">
    <source>
        <dbReference type="ARBA" id="ARBA00018258"/>
    </source>
</evidence>
<name>A0A849V7X9_9GAMM</name>
<dbReference type="FunFam" id="1.10.540.10:FF:000022">
    <property type="entry name" value="Isovaleryl-CoA dehydrogenase isoform 2"/>
    <property type="match status" value="1"/>
</dbReference>
<dbReference type="FunFam" id="2.40.110.10:FF:000004">
    <property type="entry name" value="Isovaleryl-CoA dehydrogenase, mitochondrial"/>
    <property type="match status" value="1"/>
</dbReference>
<dbReference type="CDD" id="cd01156">
    <property type="entry name" value="IVD"/>
    <property type="match status" value="1"/>
</dbReference>
<feature type="binding site" evidence="12">
    <location>
        <position position="141"/>
    </location>
    <ligand>
        <name>substrate</name>
    </ligand>
</feature>
<feature type="binding site" evidence="13">
    <location>
        <begin position="165"/>
        <end position="167"/>
    </location>
    <ligand>
        <name>FAD</name>
        <dbReference type="ChEBI" id="CHEBI:57692"/>
    </ligand>
</feature>
<dbReference type="InterPro" id="IPR034183">
    <property type="entry name" value="IVD"/>
</dbReference>
<evidence type="ECO:0000256" key="8">
    <source>
        <dbReference type="ARBA" id="ARBA00022946"/>
    </source>
</evidence>
<evidence type="ECO:0000256" key="6">
    <source>
        <dbReference type="ARBA" id="ARBA00022630"/>
    </source>
</evidence>
<feature type="active site" description="Proton acceptor" evidence="11">
    <location>
        <position position="251"/>
    </location>
</feature>
<evidence type="ECO:0000256" key="13">
    <source>
        <dbReference type="PIRSR" id="PIRSR634183-3"/>
    </source>
</evidence>
<dbReference type="PIRSF" id="PIRSF016578">
    <property type="entry name" value="HsaA"/>
    <property type="match status" value="1"/>
</dbReference>
<feature type="domain" description="Acyl-CoA oxidase/dehydrogenase middle" evidence="16">
    <location>
        <begin position="131"/>
        <end position="226"/>
    </location>
</feature>
<dbReference type="Gene3D" id="2.40.110.10">
    <property type="entry name" value="Butyryl-CoA Dehydrogenase, subunit A, domain 2"/>
    <property type="match status" value="1"/>
</dbReference>
<dbReference type="PROSITE" id="PS00072">
    <property type="entry name" value="ACYL_COA_DH_1"/>
    <property type="match status" value="1"/>
</dbReference>
<comment type="pathway">
    <text evidence="2">Amino-acid degradation; L-leucine degradation; (S)-3-hydroxy-3-methylglutaryl-CoA from 3-isovaleryl-CoA: step 1/3.</text>
</comment>
<feature type="binding site" evidence="13">
    <location>
        <begin position="374"/>
        <end position="376"/>
    </location>
    <ligand>
        <name>FAD</name>
        <dbReference type="ChEBI" id="CHEBI:57692"/>
    </ligand>
</feature>
<reference evidence="18 19" key="1">
    <citation type="submission" date="2020-04" db="EMBL/GenBank/DDBJ databases">
        <title>Pseudoalteromonas caenipelagi sp. nov., isolated from a tidal flat.</title>
        <authorList>
            <person name="Park S."/>
            <person name="Yoon J.-H."/>
        </authorList>
    </citation>
    <scope>NUCLEOTIDE SEQUENCE [LARGE SCALE GENOMIC DNA]</scope>
    <source>
        <strain evidence="18 19">JBTF-M23</strain>
    </source>
</reference>
<dbReference type="InterPro" id="IPR036250">
    <property type="entry name" value="AcylCo_DH-like_C"/>
</dbReference>
<comment type="similarity">
    <text evidence="3 14">Belongs to the acyl-CoA dehydrogenase family.</text>
</comment>
<feature type="domain" description="Acyl-CoA dehydrogenase/oxidase N-terminal" evidence="17">
    <location>
        <begin position="16"/>
        <end position="127"/>
    </location>
</feature>
<dbReference type="RefSeq" id="WP_171624143.1">
    <property type="nucleotide sequence ID" value="NZ_JABBPG010000001.1"/>
</dbReference>
<dbReference type="InterPro" id="IPR037069">
    <property type="entry name" value="AcylCoA_DH/ox_N_sf"/>
</dbReference>
<dbReference type="SUPFAM" id="SSF47203">
    <property type="entry name" value="Acyl-CoA dehydrogenase C-terminal domain-like"/>
    <property type="match status" value="1"/>
</dbReference>
<dbReference type="AlphaFoldDB" id="A0A849V7X9"/>
<dbReference type="FunFam" id="1.20.140.10:FF:000003">
    <property type="entry name" value="isovaleryl-CoA dehydrogenase, mitochondrial"/>
    <property type="match status" value="1"/>
</dbReference>
<keyword evidence="19" id="KW-1185">Reference proteome</keyword>
<keyword evidence="6 14" id="KW-0285">Flavoprotein</keyword>
<comment type="caution">
    <text evidence="18">The sequence shown here is derived from an EMBL/GenBank/DDBJ whole genome shotgun (WGS) entry which is preliminary data.</text>
</comment>
<keyword evidence="9 14" id="KW-0560">Oxidoreductase</keyword>
<keyword evidence="7 13" id="KW-0274">FAD</keyword>
<evidence type="ECO:0000256" key="11">
    <source>
        <dbReference type="PIRSR" id="PIRSR634183-1"/>
    </source>
</evidence>
<evidence type="ECO:0000256" key="3">
    <source>
        <dbReference type="ARBA" id="ARBA00009347"/>
    </source>
</evidence>
<evidence type="ECO:0000256" key="10">
    <source>
        <dbReference type="ARBA" id="ARBA00052875"/>
    </source>
</evidence>
<dbReference type="InterPro" id="IPR006091">
    <property type="entry name" value="Acyl-CoA_Oxase/DH_mid-dom"/>
</dbReference>
<feature type="binding site" evidence="13">
    <location>
        <begin position="132"/>
        <end position="141"/>
    </location>
    <ligand>
        <name>FAD</name>
        <dbReference type="ChEBI" id="CHEBI:57692"/>
    </ligand>
</feature>
<dbReference type="Pfam" id="PF02770">
    <property type="entry name" value="Acyl-CoA_dh_M"/>
    <property type="match status" value="1"/>
</dbReference>
<feature type="binding site" evidence="13">
    <location>
        <begin position="345"/>
        <end position="349"/>
    </location>
    <ligand>
        <name>FAD</name>
        <dbReference type="ChEBI" id="CHEBI:57692"/>
    </ligand>
</feature>
<evidence type="ECO:0000259" key="17">
    <source>
        <dbReference type="Pfam" id="PF02771"/>
    </source>
</evidence>
<dbReference type="Gene3D" id="1.10.540.10">
    <property type="entry name" value="Acyl-CoA dehydrogenase/oxidase, N-terminal domain"/>
    <property type="match status" value="1"/>
</dbReference>
<feature type="binding site" evidence="12">
    <location>
        <begin position="372"/>
        <end position="373"/>
    </location>
    <ligand>
        <name>substrate</name>
    </ligand>
</feature>
<feature type="binding site" evidence="12">
    <location>
        <begin position="249"/>
        <end position="252"/>
    </location>
    <ligand>
        <name>substrate</name>
    </ligand>
</feature>
<dbReference type="Gene3D" id="1.20.140.10">
    <property type="entry name" value="Butyryl-CoA Dehydrogenase, subunit A, domain 3"/>
    <property type="match status" value="1"/>
</dbReference>
<evidence type="ECO:0000256" key="9">
    <source>
        <dbReference type="ARBA" id="ARBA00023002"/>
    </source>
</evidence>
<evidence type="ECO:0000256" key="4">
    <source>
        <dbReference type="ARBA" id="ARBA00012044"/>
    </source>
</evidence>
<sequence>MSTVSLYKEMNFGLGETADMIRDHVNSFATAEIAPLAEKTDLDNSFPNQLWPQFGDMGLLGITVPEEFGGAGMGYLEHVVAMEEISRASASIGLSYGAHSNLCVNQINRNGNDAQKRKYLPKLISGEHIGALAMSEPNAGSDVVSMKLKAEKKGDKYILNGNKMWITNGPDADVLVIYAKTDLNAGSKGITAFLVEKDFPGFSTAQKLDKLGMRGSNTCELVFEDCEVPEENILGGLNEGVKVLMSGLDYERVVLAAGPLGIMQACMDIVVPYIHERKQFNQSIGEFQLIQGKIADMYTQMNAARSYVYTVAKACDRGETTRKDAAGAILYAAELATKMALDAIQILGGNGYINEYATGRLLRDAKLYEIGAGTSEIRRMLIGRELFTESR</sequence>
<feature type="binding site" evidence="13">
    <location>
        <position position="288"/>
    </location>
    <ligand>
        <name>FAD</name>
        <dbReference type="ChEBI" id="CHEBI:57692"/>
    </ligand>
</feature>
<dbReference type="PANTHER" id="PTHR43884:SF12">
    <property type="entry name" value="ISOVALERYL-COA DEHYDROGENASE, MITOCHONDRIAL-RELATED"/>
    <property type="match status" value="1"/>
</dbReference>
<feature type="binding site" evidence="12">
    <location>
        <begin position="187"/>
        <end position="188"/>
    </location>
    <ligand>
        <name>substrate</name>
    </ligand>
</feature>
<evidence type="ECO:0000313" key="18">
    <source>
        <dbReference type="EMBL" id="NOU49038.1"/>
    </source>
</evidence>
<dbReference type="Pfam" id="PF00441">
    <property type="entry name" value="Acyl-CoA_dh_1"/>
    <property type="match status" value="1"/>
</dbReference>
<evidence type="ECO:0000256" key="14">
    <source>
        <dbReference type="RuleBase" id="RU362125"/>
    </source>
</evidence>
<dbReference type="EC" id="1.3.8.4" evidence="4"/>
<dbReference type="EMBL" id="JABBPG010000001">
    <property type="protein sequence ID" value="NOU49038.1"/>
    <property type="molecule type" value="Genomic_DNA"/>
</dbReference>
<keyword evidence="8" id="KW-0809">Transit peptide</keyword>
<dbReference type="InterPro" id="IPR006089">
    <property type="entry name" value="Acyl-CoA_DH_CS"/>
</dbReference>
<proteinExistence type="inferred from homology"/>
<evidence type="ECO:0000313" key="19">
    <source>
        <dbReference type="Proteomes" id="UP000586305"/>
    </source>
</evidence>
<evidence type="ECO:0000259" key="16">
    <source>
        <dbReference type="Pfam" id="PF02770"/>
    </source>
</evidence>
<dbReference type="InterPro" id="IPR013786">
    <property type="entry name" value="AcylCoA_DH/ox_N"/>
</dbReference>
<dbReference type="GO" id="GO:0008470">
    <property type="term" value="F:3-methylbutanoyl-CoA dehydrogenase activity"/>
    <property type="evidence" value="ECO:0007669"/>
    <property type="project" value="UniProtKB-EC"/>
</dbReference>
<evidence type="ECO:0000256" key="12">
    <source>
        <dbReference type="PIRSR" id="PIRSR634183-2"/>
    </source>
</evidence>
<dbReference type="Pfam" id="PF02771">
    <property type="entry name" value="Acyl-CoA_dh_N"/>
    <property type="match status" value="1"/>
</dbReference>
<dbReference type="InterPro" id="IPR046373">
    <property type="entry name" value="Acyl-CoA_Oxase/DH_mid-dom_sf"/>
</dbReference>
<evidence type="ECO:0000256" key="2">
    <source>
        <dbReference type="ARBA" id="ARBA00004898"/>
    </source>
</evidence>
<accession>A0A849V7X9</accession>
<gene>
    <name evidence="18" type="ORF">HG263_00545</name>
</gene>
<dbReference type="SUPFAM" id="SSF56645">
    <property type="entry name" value="Acyl-CoA dehydrogenase NM domain-like"/>
    <property type="match status" value="1"/>
</dbReference>
<dbReference type="Proteomes" id="UP000586305">
    <property type="component" value="Unassembled WGS sequence"/>
</dbReference>
<comment type="catalytic activity">
    <reaction evidence="10">
        <text>3-methylbutanoyl-CoA + oxidized [electron-transfer flavoprotein] + H(+) = 3-methylbut-2-enoyl-CoA + reduced [electron-transfer flavoprotein]</text>
        <dbReference type="Rhea" id="RHEA:12276"/>
        <dbReference type="Rhea" id="RHEA-COMP:10685"/>
        <dbReference type="Rhea" id="RHEA-COMP:10686"/>
        <dbReference type="ChEBI" id="CHEBI:15378"/>
        <dbReference type="ChEBI" id="CHEBI:57344"/>
        <dbReference type="ChEBI" id="CHEBI:57345"/>
        <dbReference type="ChEBI" id="CHEBI:57692"/>
        <dbReference type="ChEBI" id="CHEBI:58307"/>
        <dbReference type="EC" id="1.3.8.4"/>
    </reaction>
</comment>
<dbReference type="GO" id="GO:0006552">
    <property type="term" value="P:L-leucine catabolic process"/>
    <property type="evidence" value="ECO:0007669"/>
    <property type="project" value="TreeGrafter"/>
</dbReference>
<evidence type="ECO:0000256" key="7">
    <source>
        <dbReference type="ARBA" id="ARBA00022827"/>
    </source>
</evidence>
<comment type="cofactor">
    <cofactor evidence="1 13 14">
        <name>FAD</name>
        <dbReference type="ChEBI" id="CHEBI:57692"/>
    </cofactor>
</comment>
<feature type="domain" description="Acyl-CoA dehydrogenase/oxidase C-terminal" evidence="15">
    <location>
        <begin position="238"/>
        <end position="386"/>
    </location>
</feature>
<dbReference type="PROSITE" id="PS00073">
    <property type="entry name" value="ACYL_COA_DH_2"/>
    <property type="match status" value="1"/>
</dbReference>
<dbReference type="InterPro" id="IPR009075">
    <property type="entry name" value="AcylCo_DH/oxidase_C"/>
</dbReference>
<evidence type="ECO:0000256" key="1">
    <source>
        <dbReference type="ARBA" id="ARBA00001974"/>
    </source>
</evidence>
<protein>
    <recommendedName>
        <fullName evidence="5">Isovaleryl-CoA dehydrogenase, mitochondrial</fullName>
        <ecNumber evidence="4">1.3.8.4</ecNumber>
    </recommendedName>
</protein>
<dbReference type="GO" id="GO:0050660">
    <property type="term" value="F:flavin adenine dinucleotide binding"/>
    <property type="evidence" value="ECO:0007669"/>
    <property type="project" value="InterPro"/>
</dbReference>
<organism evidence="18 19">
    <name type="scientific">Pseudoalteromonas caenipelagi</name>
    <dbReference type="NCBI Taxonomy" id="2726988"/>
    <lineage>
        <taxon>Bacteria</taxon>
        <taxon>Pseudomonadati</taxon>
        <taxon>Pseudomonadota</taxon>
        <taxon>Gammaproteobacteria</taxon>
        <taxon>Alteromonadales</taxon>
        <taxon>Pseudoalteromonadaceae</taxon>
        <taxon>Pseudoalteromonas</taxon>
    </lineage>
</organism>
<feature type="binding site" evidence="13">
    <location>
        <position position="277"/>
    </location>
    <ligand>
        <name>FAD</name>
        <dbReference type="ChEBI" id="CHEBI:57692"/>
    </ligand>
</feature>
<evidence type="ECO:0000259" key="15">
    <source>
        <dbReference type="Pfam" id="PF00441"/>
    </source>
</evidence>
<dbReference type="PANTHER" id="PTHR43884">
    <property type="entry name" value="ACYL-COA DEHYDROGENASE"/>
    <property type="match status" value="1"/>
</dbReference>
<dbReference type="InterPro" id="IPR009100">
    <property type="entry name" value="AcylCoA_DH/oxidase_NM_dom_sf"/>
</dbReference>